<gene>
    <name evidence="2" type="ORF">AFUS01_LOCUS27811</name>
</gene>
<evidence type="ECO:0000259" key="1">
    <source>
        <dbReference type="PROSITE" id="PS50948"/>
    </source>
</evidence>
<accession>A0A8J2L7N8</accession>
<dbReference type="Proteomes" id="UP000708208">
    <property type="component" value="Unassembled WGS sequence"/>
</dbReference>
<reference evidence="2" key="1">
    <citation type="submission" date="2021-06" db="EMBL/GenBank/DDBJ databases">
        <authorList>
            <person name="Hodson N. C."/>
            <person name="Mongue J. A."/>
            <person name="Jaron S. K."/>
        </authorList>
    </citation>
    <scope>NUCLEOTIDE SEQUENCE</scope>
</reference>
<evidence type="ECO:0000313" key="2">
    <source>
        <dbReference type="EMBL" id="CAG7817233.1"/>
    </source>
</evidence>
<comment type="caution">
    <text evidence="2">The sequence shown here is derived from an EMBL/GenBank/DDBJ whole genome shotgun (WGS) entry which is preliminary data.</text>
</comment>
<dbReference type="EMBL" id="CAJVCH010389212">
    <property type="protein sequence ID" value="CAG7817233.1"/>
    <property type="molecule type" value="Genomic_DNA"/>
</dbReference>
<protein>
    <recommendedName>
        <fullName evidence="1">Apple domain-containing protein</fullName>
    </recommendedName>
</protein>
<name>A0A8J2L7N8_9HEXA</name>
<keyword evidence="3" id="KW-1185">Reference proteome</keyword>
<evidence type="ECO:0000313" key="3">
    <source>
        <dbReference type="Proteomes" id="UP000708208"/>
    </source>
</evidence>
<dbReference type="AlphaFoldDB" id="A0A8J2L7N8"/>
<feature type="domain" description="Apple" evidence="1">
    <location>
        <begin position="36"/>
        <end position="82"/>
    </location>
</feature>
<organism evidence="2 3">
    <name type="scientific">Allacma fusca</name>
    <dbReference type="NCBI Taxonomy" id="39272"/>
    <lineage>
        <taxon>Eukaryota</taxon>
        <taxon>Metazoa</taxon>
        <taxon>Ecdysozoa</taxon>
        <taxon>Arthropoda</taxon>
        <taxon>Hexapoda</taxon>
        <taxon>Collembola</taxon>
        <taxon>Symphypleona</taxon>
        <taxon>Sminthuridae</taxon>
        <taxon>Allacma</taxon>
    </lineage>
</organism>
<dbReference type="InterPro" id="IPR003609">
    <property type="entry name" value="Pan_app"/>
</dbReference>
<proteinExistence type="predicted"/>
<sequence>AYDVYIESRTDKCLPTSPLFQAPSNHLHNQGIPIDCFYRLMSGKRLAKNHVLKAVSVNNLQDCQEACISEKGFICRAISYRS</sequence>
<dbReference type="PROSITE" id="PS50948">
    <property type="entry name" value="PAN"/>
    <property type="match status" value="1"/>
</dbReference>
<feature type="non-terminal residue" evidence="2">
    <location>
        <position position="82"/>
    </location>
</feature>
<dbReference type="OrthoDB" id="5418055at2759"/>
<dbReference type="Pfam" id="PF00024">
    <property type="entry name" value="PAN_1"/>
    <property type="match status" value="1"/>
</dbReference>